<evidence type="ECO:0000256" key="4">
    <source>
        <dbReference type="ARBA" id="ARBA00022806"/>
    </source>
</evidence>
<dbReference type="Proteomes" id="UP000823633">
    <property type="component" value="Unassembled WGS sequence"/>
</dbReference>
<evidence type="ECO:0000259" key="10">
    <source>
        <dbReference type="PROSITE" id="PS51192"/>
    </source>
</evidence>
<dbReference type="SMART" id="SM00487">
    <property type="entry name" value="DEXDc"/>
    <property type="match status" value="1"/>
</dbReference>
<evidence type="ECO:0000313" key="13">
    <source>
        <dbReference type="Proteomes" id="UP000823633"/>
    </source>
</evidence>
<dbReference type="PANTHER" id="PTHR11274:SF0">
    <property type="entry name" value="GENERAL TRANSCRIPTION AND DNA REPAIR FACTOR IIH HELICASE SUBUNIT XPB"/>
    <property type="match status" value="1"/>
</dbReference>
<evidence type="ECO:0000256" key="3">
    <source>
        <dbReference type="ARBA" id="ARBA00022801"/>
    </source>
</evidence>
<evidence type="ECO:0000256" key="5">
    <source>
        <dbReference type="ARBA" id="ARBA00022840"/>
    </source>
</evidence>
<evidence type="ECO:0000313" key="12">
    <source>
        <dbReference type="EMBL" id="MBO8443354.1"/>
    </source>
</evidence>
<dbReference type="GO" id="GO:0043138">
    <property type="term" value="F:3'-5' DNA helicase activity"/>
    <property type="evidence" value="ECO:0007669"/>
    <property type="project" value="UniProtKB-EC"/>
</dbReference>
<dbReference type="GO" id="GO:0005524">
    <property type="term" value="F:ATP binding"/>
    <property type="evidence" value="ECO:0007669"/>
    <property type="project" value="UniProtKB-KW"/>
</dbReference>
<dbReference type="Gene3D" id="3.40.50.300">
    <property type="entry name" value="P-loop containing nucleotide triphosphate hydrolases"/>
    <property type="match status" value="2"/>
</dbReference>
<evidence type="ECO:0000256" key="8">
    <source>
        <dbReference type="ARBA" id="ARBA00034808"/>
    </source>
</evidence>
<dbReference type="EMBL" id="JADIMU010000041">
    <property type="protein sequence ID" value="MBO8443354.1"/>
    <property type="molecule type" value="Genomic_DNA"/>
</dbReference>
<dbReference type="InterPro" id="IPR050615">
    <property type="entry name" value="ATP-dep_DNA_Helicase"/>
</dbReference>
<comment type="catalytic activity">
    <reaction evidence="7">
        <text>Couples ATP hydrolysis with the unwinding of duplex DNA by translocating in the 3'-5' direction.</text>
        <dbReference type="EC" id="5.6.2.4"/>
    </reaction>
</comment>
<dbReference type="Pfam" id="PF13625">
    <property type="entry name" value="Helicase_C_3"/>
    <property type="match status" value="1"/>
</dbReference>
<dbReference type="NCBIfam" id="NF045503">
    <property type="entry name" value="repair_heli_XPB"/>
    <property type="match status" value="1"/>
</dbReference>
<keyword evidence="6" id="KW-0413">Isomerase</keyword>
<evidence type="ECO:0000259" key="11">
    <source>
        <dbReference type="PROSITE" id="PS51194"/>
    </source>
</evidence>
<keyword evidence="3" id="KW-0378">Hydrolase</keyword>
<organism evidence="12 13">
    <name type="scientific">Candidatus Aphodenecus pullistercoris</name>
    <dbReference type="NCBI Taxonomy" id="2840669"/>
    <lineage>
        <taxon>Bacteria</taxon>
        <taxon>Pseudomonadati</taxon>
        <taxon>Spirochaetota</taxon>
        <taxon>Spirochaetia</taxon>
        <taxon>Spirochaetales</taxon>
        <taxon>Candidatus Aphodenecus</taxon>
    </lineage>
</organism>
<sequence length="551" mass="61989">MSDRPLIVQSDRTMLLDVHSTAAAPCRDEIAPFSELVKSPEHLHTYLISAISLWNACSSGLDSKAIIDTLERWSRFSIPEPVDYFIRETCSRYGIVSFSPCDERTFFVCVEGSFHRAQLLSLPQVRRLLIDPDEETPRALMRDRGVLKLALIAKDYPVRDLIPLKKGPHLGLGLRSVRLSGSPFTVRPYQSQAFDSFWAGGRPGAGYGAVVLPCGSGKTIVGLVAMACLQTTTLILAPNVAALHQWRREILDKTTLDESLIGEYSALEKEIRPVTLCTYSMLAVSGGDDGEYRHLDLMEKQDWGLVIYDEVHVLPAPVFRFSANLQAVCRLGLTATLVREDGREKDVFTLVGPKRYDVPWSELEKDGYIAKAWCHELRVSLADSVMMDYATASGRGRHAIAATNPAKLDVVAALLERHSDRQILIIGQYLDQLEEIRRRFGFEMITGRMPNARREELYDAFREGRIKVLIVSKVANYAIDLPDASVAIQVSGTYGSRQEEAQRLGRILRPKEVDSHFYTLVSRHTVEESYSLNRQKFLVEQGYSYEVENWS</sequence>
<dbReference type="Pfam" id="PF04851">
    <property type="entry name" value="ResIII"/>
    <property type="match status" value="1"/>
</dbReference>
<dbReference type="CDD" id="cd18789">
    <property type="entry name" value="SF2_C_XPB"/>
    <property type="match status" value="1"/>
</dbReference>
<dbReference type="PANTHER" id="PTHR11274">
    <property type="entry name" value="RAD25/XP-B DNA REPAIR HELICASE"/>
    <property type="match status" value="1"/>
</dbReference>
<evidence type="ECO:0000256" key="6">
    <source>
        <dbReference type="ARBA" id="ARBA00023235"/>
    </source>
</evidence>
<feature type="domain" description="Helicase ATP-binding" evidence="10">
    <location>
        <begin position="199"/>
        <end position="355"/>
    </location>
</feature>
<dbReference type="Pfam" id="PF16203">
    <property type="entry name" value="ERCC3_RAD25_C"/>
    <property type="match status" value="1"/>
</dbReference>
<evidence type="ECO:0000256" key="2">
    <source>
        <dbReference type="ARBA" id="ARBA00022741"/>
    </source>
</evidence>
<name>A0A9D9H9X7_9SPIR</name>
<dbReference type="InterPro" id="IPR006935">
    <property type="entry name" value="Helicase/UvrB_N"/>
</dbReference>
<keyword evidence="5" id="KW-0067">ATP-binding</keyword>
<proteinExistence type="inferred from homology"/>
<dbReference type="InterPro" id="IPR027417">
    <property type="entry name" value="P-loop_NTPase"/>
</dbReference>
<keyword evidence="2" id="KW-0547">Nucleotide-binding</keyword>
<protein>
    <recommendedName>
        <fullName evidence="8">DNA 3'-5' helicase</fullName>
        <ecNumber evidence="8">5.6.2.4</ecNumber>
    </recommendedName>
</protein>
<gene>
    <name evidence="12" type="ORF">IAC42_06300</name>
</gene>
<dbReference type="AlphaFoldDB" id="A0A9D9H9X7"/>
<dbReference type="EC" id="5.6.2.4" evidence="8"/>
<evidence type="ECO:0000256" key="9">
    <source>
        <dbReference type="ARBA" id="ARBA00048988"/>
    </source>
</evidence>
<evidence type="ECO:0000256" key="7">
    <source>
        <dbReference type="ARBA" id="ARBA00034617"/>
    </source>
</evidence>
<comment type="caution">
    <text evidence="12">The sequence shown here is derived from an EMBL/GenBank/DDBJ whole genome shotgun (WGS) entry which is preliminary data.</text>
</comment>
<dbReference type="InterPro" id="IPR032830">
    <property type="entry name" value="XPB/Ssl2_N"/>
</dbReference>
<dbReference type="PROSITE" id="PS51192">
    <property type="entry name" value="HELICASE_ATP_BIND_1"/>
    <property type="match status" value="1"/>
</dbReference>
<dbReference type="GO" id="GO:0003677">
    <property type="term" value="F:DNA binding"/>
    <property type="evidence" value="ECO:0007669"/>
    <property type="project" value="InterPro"/>
</dbReference>
<comment type="similarity">
    <text evidence="1">Belongs to the helicase family. RAD25/XPB subfamily.</text>
</comment>
<dbReference type="InterPro" id="IPR032438">
    <property type="entry name" value="ERCC3_RAD25_C"/>
</dbReference>
<reference evidence="12" key="1">
    <citation type="submission" date="2020-10" db="EMBL/GenBank/DDBJ databases">
        <authorList>
            <person name="Gilroy R."/>
        </authorList>
    </citation>
    <scope>NUCLEOTIDE SEQUENCE</scope>
    <source>
        <strain evidence="12">11167</strain>
    </source>
</reference>
<evidence type="ECO:0000256" key="1">
    <source>
        <dbReference type="ARBA" id="ARBA00006637"/>
    </source>
</evidence>
<reference evidence="12" key="2">
    <citation type="journal article" date="2021" name="PeerJ">
        <title>Extensive microbial diversity within the chicken gut microbiome revealed by metagenomics and culture.</title>
        <authorList>
            <person name="Gilroy R."/>
            <person name="Ravi A."/>
            <person name="Getino M."/>
            <person name="Pursley I."/>
            <person name="Horton D.L."/>
            <person name="Alikhan N.F."/>
            <person name="Baker D."/>
            <person name="Gharbi K."/>
            <person name="Hall N."/>
            <person name="Watson M."/>
            <person name="Adriaenssens E.M."/>
            <person name="Foster-Nyarko E."/>
            <person name="Jarju S."/>
            <person name="Secka A."/>
            <person name="Antonio M."/>
            <person name="Oren A."/>
            <person name="Chaudhuri R.R."/>
            <person name="La Ragione R."/>
            <person name="Hildebrand F."/>
            <person name="Pallen M.J."/>
        </authorList>
    </citation>
    <scope>NUCLEOTIDE SEQUENCE</scope>
    <source>
        <strain evidence="12">11167</strain>
    </source>
</reference>
<feature type="domain" description="Helicase C-terminal" evidence="11">
    <location>
        <begin position="407"/>
        <end position="551"/>
    </location>
</feature>
<dbReference type="SUPFAM" id="SSF52540">
    <property type="entry name" value="P-loop containing nucleoside triphosphate hydrolases"/>
    <property type="match status" value="1"/>
</dbReference>
<dbReference type="PROSITE" id="PS51194">
    <property type="entry name" value="HELICASE_CTER"/>
    <property type="match status" value="1"/>
</dbReference>
<dbReference type="PRINTS" id="PR00851">
    <property type="entry name" value="XRODRMPGMNTB"/>
</dbReference>
<dbReference type="SMART" id="SM00490">
    <property type="entry name" value="HELICc"/>
    <property type="match status" value="1"/>
</dbReference>
<accession>A0A9D9H9X7</accession>
<dbReference type="InterPro" id="IPR014001">
    <property type="entry name" value="Helicase_ATP-bd"/>
</dbReference>
<dbReference type="InterPro" id="IPR001650">
    <property type="entry name" value="Helicase_C-like"/>
</dbReference>
<comment type="catalytic activity">
    <reaction evidence="9">
        <text>ATP + H2O = ADP + phosphate + H(+)</text>
        <dbReference type="Rhea" id="RHEA:13065"/>
        <dbReference type="ChEBI" id="CHEBI:15377"/>
        <dbReference type="ChEBI" id="CHEBI:15378"/>
        <dbReference type="ChEBI" id="CHEBI:30616"/>
        <dbReference type="ChEBI" id="CHEBI:43474"/>
        <dbReference type="ChEBI" id="CHEBI:456216"/>
        <dbReference type="EC" id="5.6.2.4"/>
    </reaction>
</comment>
<dbReference type="GO" id="GO:0016787">
    <property type="term" value="F:hydrolase activity"/>
    <property type="evidence" value="ECO:0007669"/>
    <property type="project" value="UniProtKB-KW"/>
</dbReference>
<keyword evidence="4 12" id="KW-0347">Helicase</keyword>